<dbReference type="SMART" id="SM00320">
    <property type="entry name" value="WD40"/>
    <property type="match status" value="5"/>
</dbReference>
<evidence type="ECO:0000259" key="4">
    <source>
        <dbReference type="Pfam" id="PF08596"/>
    </source>
</evidence>
<dbReference type="Gene3D" id="2.130.10.10">
    <property type="entry name" value="YVTN repeat-like/Quinoprotein amine dehydrogenase"/>
    <property type="match status" value="3"/>
</dbReference>
<dbReference type="GO" id="GO:0019905">
    <property type="term" value="F:syntaxin binding"/>
    <property type="evidence" value="ECO:0007669"/>
    <property type="project" value="TreeGrafter"/>
</dbReference>
<evidence type="ECO:0000256" key="1">
    <source>
        <dbReference type="ARBA" id="ARBA00008070"/>
    </source>
</evidence>
<dbReference type="GO" id="GO:0005886">
    <property type="term" value="C:plasma membrane"/>
    <property type="evidence" value="ECO:0007669"/>
    <property type="project" value="TreeGrafter"/>
</dbReference>
<dbReference type="InterPro" id="IPR036322">
    <property type="entry name" value="WD40_repeat_dom_sf"/>
</dbReference>
<dbReference type="EMBL" id="JAJJMB010001692">
    <property type="protein sequence ID" value="KAI3956204.1"/>
    <property type="molecule type" value="Genomic_DNA"/>
</dbReference>
<gene>
    <name evidence="5" type="ORF">MKW98_008722</name>
</gene>
<keyword evidence="2" id="KW-0268">Exocytosis</keyword>
<feature type="compositionally biased region" description="Polar residues" evidence="3">
    <location>
        <begin position="971"/>
        <end position="981"/>
    </location>
</feature>
<dbReference type="GO" id="GO:0006887">
    <property type="term" value="P:exocytosis"/>
    <property type="evidence" value="ECO:0007669"/>
    <property type="project" value="UniProtKB-KW"/>
</dbReference>
<feature type="compositionally biased region" description="Basic and acidic residues" evidence="3">
    <location>
        <begin position="931"/>
        <end position="964"/>
    </location>
</feature>
<proteinExistence type="inferred from homology"/>
<dbReference type="AlphaFoldDB" id="A0AAD4THF4"/>
<dbReference type="InterPro" id="IPR001680">
    <property type="entry name" value="WD40_rpt"/>
</dbReference>
<dbReference type="GO" id="GO:0005096">
    <property type="term" value="F:GTPase activator activity"/>
    <property type="evidence" value="ECO:0007669"/>
    <property type="project" value="TreeGrafter"/>
</dbReference>
<accession>A0AAD4THF4</accession>
<feature type="region of interest" description="Disordered" evidence="3">
    <location>
        <begin position="928"/>
        <end position="990"/>
    </location>
</feature>
<feature type="compositionally biased region" description="Basic and acidic residues" evidence="3">
    <location>
        <begin position="1"/>
        <end position="11"/>
    </location>
</feature>
<evidence type="ECO:0000313" key="5">
    <source>
        <dbReference type="EMBL" id="KAI3956204.1"/>
    </source>
</evidence>
<dbReference type="PANTHER" id="PTHR10241:SF27">
    <property type="entry name" value="TRANSDUCIN_WD40 REPEAT-LIKE SUPERFAMILY PROTEIN"/>
    <property type="match status" value="1"/>
</dbReference>
<dbReference type="InterPro" id="IPR013905">
    <property type="entry name" value="Lgl_C_dom"/>
</dbReference>
<dbReference type="Pfam" id="PF08596">
    <property type="entry name" value="Lgl_C"/>
    <property type="match status" value="1"/>
</dbReference>
<organism evidence="5 6">
    <name type="scientific">Papaver atlanticum</name>
    <dbReference type="NCBI Taxonomy" id="357466"/>
    <lineage>
        <taxon>Eukaryota</taxon>
        <taxon>Viridiplantae</taxon>
        <taxon>Streptophyta</taxon>
        <taxon>Embryophyta</taxon>
        <taxon>Tracheophyta</taxon>
        <taxon>Spermatophyta</taxon>
        <taxon>Magnoliopsida</taxon>
        <taxon>Ranunculales</taxon>
        <taxon>Papaveraceae</taxon>
        <taxon>Papaveroideae</taxon>
        <taxon>Papaver</taxon>
    </lineage>
</organism>
<comment type="caution">
    <text evidence="5">The sequence shown here is derived from an EMBL/GenBank/DDBJ whole genome shotgun (WGS) entry which is preliminary data.</text>
</comment>
<dbReference type="InterPro" id="IPR015943">
    <property type="entry name" value="WD40/YVTN_repeat-like_dom_sf"/>
</dbReference>
<name>A0AAD4THF4_9MAGN</name>
<feature type="region of interest" description="Disordered" evidence="3">
    <location>
        <begin position="1"/>
        <end position="23"/>
    </location>
</feature>
<sequence length="1026" mass="112975">MFVKKLVEKASKKQPGGGSLSSLKSDDVNPRLVFHYGIPAGAIKLAYDSIQNILAISTKDGRIKLLGKDNTQAILESNGPIPSKFLQFIENEGVLINITAQNHIEVWDVERKQLSHVHKFKLEITAFTVIQHTSYIYIGDSIGNVSVWKVDQDNHHILQMRYNIPLSVSHGNTSEVGGDTAVMYILPQPMAESKRVLLIFRDGAIILWGVEESNVTFLTGGNLLHSSSPETKKVTSACWACPFGSKVVVGYNNGEILLWTIPSLSDSKGSSNKDVSATQNVPICKLNLGYKMDKIPVSSLKWIYGDGKASRLYVNGESDSVTSNLFQIILLNEHTESRTIKLTLPLPECCLDMQIISSTSDQSKHKHDSLILLLKSGHLCAYDDSVIEKFLFQSHSKSTPSLPKQVMIKLPFIEPSITTAKLITDYANLSMDEDYKLVAKSLPSFLPVETKGKDGSCLSSGFTKVKCLYITGHSDGSINFWDLSCTLFLPISSVKQQSEDNHSVTGIPVTALHFDHSSRLLITGDQVGMVRIFKLKPDQISMENNRLSLQGSTKKNIIHSVKVMKVNGAVLSINLKQDSSHLAVGSDQGYVSIIDMEGPTLLSQKQFTSELCTGVISSQFETCSFHGFEKNVLLVATKDSSIVALDSDNGNTLSGNTVHPNKPSKALFMQILDVLDDLVLLCNETSIYVYSLVNAVQGVKKVLYKKKFNGTSCCWATTVHDNNSKIAVILLFASGKIEIRSLPELTLLKETSIKGLTVSNSKLSFLCASSGGELVVVNGDQEVFFVSLLLQKEIYRILDHISLVYKERILVQQEATIPVIHKEKKKGFFSSVMKGGKAKADSDVTFEEPRASVGDELNTIFSSENFPLDAENIDHMPMDNDDAELSIDDIDIDGEMEKPKGSVHNMIPGLNTQKLANRFQAITGKLKQKMVKNEKTHAKIENEAGKSGSPRKDEKNSSIDEIKKRYGFPSSGATSEANMAQSKLHENLRKLDGINVRTTEMEDTAKSFSALANEVLKTAEHDKRSS</sequence>
<dbReference type="GO" id="GO:0005737">
    <property type="term" value="C:cytoplasm"/>
    <property type="evidence" value="ECO:0007669"/>
    <property type="project" value="TreeGrafter"/>
</dbReference>
<keyword evidence="6" id="KW-1185">Reference proteome</keyword>
<dbReference type="SUPFAM" id="SSF50978">
    <property type="entry name" value="WD40 repeat-like"/>
    <property type="match status" value="2"/>
</dbReference>
<evidence type="ECO:0000256" key="2">
    <source>
        <dbReference type="ARBA" id="ARBA00022483"/>
    </source>
</evidence>
<dbReference type="GO" id="GO:0006893">
    <property type="term" value="P:Golgi to plasma membrane transport"/>
    <property type="evidence" value="ECO:0007669"/>
    <property type="project" value="TreeGrafter"/>
</dbReference>
<evidence type="ECO:0000313" key="6">
    <source>
        <dbReference type="Proteomes" id="UP001202328"/>
    </source>
</evidence>
<dbReference type="PANTHER" id="PTHR10241">
    <property type="entry name" value="LETHAL 2 GIANT LARVAE PROTEIN"/>
    <property type="match status" value="1"/>
</dbReference>
<dbReference type="Proteomes" id="UP001202328">
    <property type="component" value="Unassembled WGS sequence"/>
</dbReference>
<reference evidence="5" key="1">
    <citation type="submission" date="2022-04" db="EMBL/GenBank/DDBJ databases">
        <title>A functionally conserved STORR gene fusion in Papaver species that diverged 16.8 million years ago.</title>
        <authorList>
            <person name="Catania T."/>
        </authorList>
    </citation>
    <scope>NUCLEOTIDE SEQUENCE</scope>
    <source>
        <strain evidence="5">S-188037</strain>
    </source>
</reference>
<comment type="similarity">
    <text evidence="1">Belongs to the WD repeat L(2)GL family.</text>
</comment>
<feature type="domain" description="Lethal giant larvae (Lgl)-like C-terminal" evidence="4">
    <location>
        <begin position="679"/>
        <end position="801"/>
    </location>
</feature>
<evidence type="ECO:0000256" key="3">
    <source>
        <dbReference type="SAM" id="MobiDB-lite"/>
    </source>
</evidence>
<dbReference type="CDD" id="cd15873">
    <property type="entry name" value="R-SNARE_STXBP5_6"/>
    <property type="match status" value="1"/>
</dbReference>
<dbReference type="GO" id="GO:0045159">
    <property type="term" value="F:myosin II binding"/>
    <property type="evidence" value="ECO:0007669"/>
    <property type="project" value="TreeGrafter"/>
</dbReference>
<protein>
    <recommendedName>
        <fullName evidence="4">Lethal giant larvae (Lgl)-like C-terminal domain-containing protein</fullName>
    </recommendedName>
</protein>